<dbReference type="AlphaFoldDB" id="A0A1J5PLR4"/>
<evidence type="ECO:0000313" key="2">
    <source>
        <dbReference type="EMBL" id="OIQ71752.1"/>
    </source>
</evidence>
<evidence type="ECO:0000256" key="1">
    <source>
        <dbReference type="SAM" id="MobiDB-lite"/>
    </source>
</evidence>
<name>A0A1J5PLR4_9ZZZZ</name>
<reference evidence="2" key="1">
    <citation type="submission" date="2016-10" db="EMBL/GenBank/DDBJ databases">
        <title>Sequence of Gallionella enrichment culture.</title>
        <authorList>
            <person name="Poehlein A."/>
            <person name="Muehling M."/>
            <person name="Daniel R."/>
        </authorList>
    </citation>
    <scope>NUCLEOTIDE SEQUENCE</scope>
</reference>
<gene>
    <name evidence="2" type="ORF">GALL_466290</name>
</gene>
<comment type="caution">
    <text evidence="2">The sequence shown here is derived from an EMBL/GenBank/DDBJ whole genome shotgun (WGS) entry which is preliminary data.</text>
</comment>
<organism evidence="2">
    <name type="scientific">mine drainage metagenome</name>
    <dbReference type="NCBI Taxonomy" id="410659"/>
    <lineage>
        <taxon>unclassified sequences</taxon>
        <taxon>metagenomes</taxon>
        <taxon>ecological metagenomes</taxon>
    </lineage>
</organism>
<feature type="region of interest" description="Disordered" evidence="1">
    <location>
        <begin position="36"/>
        <end position="95"/>
    </location>
</feature>
<feature type="compositionally biased region" description="Low complexity" evidence="1">
    <location>
        <begin position="73"/>
        <end position="89"/>
    </location>
</feature>
<dbReference type="EMBL" id="MLJW01003575">
    <property type="protein sequence ID" value="OIQ71752.1"/>
    <property type="molecule type" value="Genomic_DNA"/>
</dbReference>
<protein>
    <submittedName>
        <fullName evidence="2">Uncharacterized protein</fullName>
    </submittedName>
</protein>
<proteinExistence type="predicted"/>
<sequence length="171" mass="18895">MGRQAGVGQHHCPDLGLLGKSLSMTDDKRDGHKISWTQQIFGKDAAIPRHNPLEPKTNDTVESQGAPPPVRDSPSGESSALASGEASEGVAHQKQVKTAAELARMIEFDLARHPDCPKAGFRVTVYGWPYWRAMLTITPAAGGVRNPQEWRNLTSELAERLRKRYDLAWEE</sequence>
<accession>A0A1J5PLR4</accession>